<dbReference type="EMBL" id="BMME01000001">
    <property type="protein sequence ID" value="GGK00469.1"/>
    <property type="molecule type" value="Genomic_DNA"/>
</dbReference>
<dbReference type="Proteomes" id="UP000599009">
    <property type="component" value="Unassembled WGS sequence"/>
</dbReference>
<protein>
    <recommendedName>
        <fullName evidence="5">DUF3106 domain-containing protein</fullName>
    </recommendedName>
</protein>
<evidence type="ECO:0000256" key="2">
    <source>
        <dbReference type="SAM" id="SignalP"/>
    </source>
</evidence>
<evidence type="ECO:0008006" key="5">
    <source>
        <dbReference type="Google" id="ProtNLM"/>
    </source>
</evidence>
<evidence type="ECO:0000313" key="3">
    <source>
        <dbReference type="EMBL" id="GGK00469.1"/>
    </source>
</evidence>
<proteinExistence type="predicted"/>
<evidence type="ECO:0000256" key="1">
    <source>
        <dbReference type="SAM" id="MobiDB-lite"/>
    </source>
</evidence>
<gene>
    <name evidence="3" type="ORF">GCM10011394_07150</name>
</gene>
<feature type="compositionally biased region" description="Basic and acidic residues" evidence="1">
    <location>
        <begin position="124"/>
        <end position="134"/>
    </location>
</feature>
<accession>A0ABQ2EBI5</accession>
<name>A0ABQ2EBI5_9GAMM</name>
<dbReference type="Pfam" id="PF11304">
    <property type="entry name" value="DUF3106"/>
    <property type="match status" value="1"/>
</dbReference>
<feature type="signal peptide" evidence="2">
    <location>
        <begin position="1"/>
        <end position="26"/>
    </location>
</feature>
<keyword evidence="4" id="KW-1185">Reference proteome</keyword>
<feature type="region of interest" description="Disordered" evidence="1">
    <location>
        <begin position="69"/>
        <end position="96"/>
    </location>
</feature>
<sequence length="150" mass="17162">MPNIRTRSIAVLLLPLALAFALPAVAQPADGASPPPAWDQLTQAQRDALIAPVRQRWNDHPEKRAHMLAHAERWQDMDPGQRERARRGAERWRKMDPDKREAMRALYARLRTLPEAERAALREEWRAMGPEQRRAWSKANPAPPEASGDR</sequence>
<dbReference type="InterPro" id="IPR021455">
    <property type="entry name" value="DUF3106"/>
</dbReference>
<organism evidence="3 4">
    <name type="scientific">Luteimonas terricola</name>
    <dbReference type="NCBI Taxonomy" id="645597"/>
    <lineage>
        <taxon>Bacteria</taxon>
        <taxon>Pseudomonadati</taxon>
        <taxon>Pseudomonadota</taxon>
        <taxon>Gammaproteobacteria</taxon>
        <taxon>Lysobacterales</taxon>
        <taxon>Lysobacteraceae</taxon>
        <taxon>Luteimonas</taxon>
    </lineage>
</organism>
<dbReference type="RefSeq" id="WP_132985306.1">
    <property type="nucleotide sequence ID" value="NZ_BMME01000001.1"/>
</dbReference>
<keyword evidence="2" id="KW-0732">Signal</keyword>
<feature type="region of interest" description="Disordered" evidence="1">
    <location>
        <begin position="124"/>
        <end position="150"/>
    </location>
</feature>
<feature type="chain" id="PRO_5045396356" description="DUF3106 domain-containing protein" evidence="2">
    <location>
        <begin position="27"/>
        <end position="150"/>
    </location>
</feature>
<evidence type="ECO:0000313" key="4">
    <source>
        <dbReference type="Proteomes" id="UP000599009"/>
    </source>
</evidence>
<reference evidence="4" key="1">
    <citation type="journal article" date="2019" name="Int. J. Syst. Evol. Microbiol.">
        <title>The Global Catalogue of Microorganisms (GCM) 10K type strain sequencing project: providing services to taxonomists for standard genome sequencing and annotation.</title>
        <authorList>
            <consortium name="The Broad Institute Genomics Platform"/>
            <consortium name="The Broad Institute Genome Sequencing Center for Infectious Disease"/>
            <person name="Wu L."/>
            <person name="Ma J."/>
        </authorList>
    </citation>
    <scope>NUCLEOTIDE SEQUENCE [LARGE SCALE GENOMIC DNA]</scope>
    <source>
        <strain evidence="4">CGMCC 1.8985</strain>
    </source>
</reference>
<comment type="caution">
    <text evidence="3">The sequence shown here is derived from an EMBL/GenBank/DDBJ whole genome shotgun (WGS) entry which is preliminary data.</text>
</comment>